<feature type="transmembrane region" description="Helical" evidence="1">
    <location>
        <begin position="14"/>
        <end position="40"/>
    </location>
</feature>
<name>A0A8S5Q7G6_9CAUD</name>
<feature type="transmembrane region" description="Helical" evidence="1">
    <location>
        <begin position="61"/>
        <end position="80"/>
    </location>
</feature>
<sequence length="86" mass="9964">MKAGFAGDLLFSTIFLYTVVETAAALQALCPGLWLSLFLWRKKKKKKKKEWRVSVSKKRDIFRALNLCFWIVAALNLILVKQAYQK</sequence>
<keyword evidence="1" id="KW-1133">Transmembrane helix</keyword>
<accession>A0A8S5Q7G6</accession>
<protein>
    <submittedName>
        <fullName evidence="2">Uncharacterized protein</fullName>
    </submittedName>
</protein>
<proteinExistence type="predicted"/>
<evidence type="ECO:0000313" key="2">
    <source>
        <dbReference type="EMBL" id="DAE14992.1"/>
    </source>
</evidence>
<evidence type="ECO:0000256" key="1">
    <source>
        <dbReference type="SAM" id="Phobius"/>
    </source>
</evidence>
<dbReference type="EMBL" id="BK015597">
    <property type="protein sequence ID" value="DAE14992.1"/>
    <property type="molecule type" value="Genomic_DNA"/>
</dbReference>
<organism evidence="2">
    <name type="scientific">Siphoviridae sp. ctf8W5</name>
    <dbReference type="NCBI Taxonomy" id="2825595"/>
    <lineage>
        <taxon>Viruses</taxon>
        <taxon>Duplodnaviria</taxon>
        <taxon>Heunggongvirae</taxon>
        <taxon>Uroviricota</taxon>
        <taxon>Caudoviricetes</taxon>
    </lineage>
</organism>
<keyword evidence="1" id="KW-0472">Membrane</keyword>
<keyword evidence="1" id="KW-0812">Transmembrane</keyword>
<reference evidence="2" key="1">
    <citation type="journal article" date="2021" name="Proc. Natl. Acad. Sci. U.S.A.">
        <title>A Catalog of Tens of Thousands of Viruses from Human Metagenomes Reveals Hidden Associations with Chronic Diseases.</title>
        <authorList>
            <person name="Tisza M.J."/>
            <person name="Buck C.B."/>
        </authorList>
    </citation>
    <scope>NUCLEOTIDE SEQUENCE</scope>
    <source>
        <strain evidence="2">Ctf8W5</strain>
    </source>
</reference>